<gene>
    <name evidence="1" type="ORF">IE81DRAFT_324664</name>
</gene>
<keyword evidence="2" id="KW-1185">Reference proteome</keyword>
<dbReference type="Gene3D" id="3.40.50.150">
    <property type="entry name" value="Vaccinia Virus protein VP39"/>
    <property type="match status" value="1"/>
</dbReference>
<proteinExistence type="predicted"/>
<name>A0A316VY13_9BASI</name>
<dbReference type="AlphaFoldDB" id="A0A316VY13"/>
<dbReference type="OrthoDB" id="61390at2759"/>
<protein>
    <recommendedName>
        <fullName evidence="3">S-adenosyl-L-methionine-dependent methyltransferase</fullName>
    </recommendedName>
</protein>
<dbReference type="RefSeq" id="XP_025368443.1">
    <property type="nucleotide sequence ID" value="XM_025514298.1"/>
</dbReference>
<evidence type="ECO:0008006" key="3">
    <source>
        <dbReference type="Google" id="ProtNLM"/>
    </source>
</evidence>
<dbReference type="CDD" id="cd02440">
    <property type="entry name" value="AdoMet_MTases"/>
    <property type="match status" value="1"/>
</dbReference>
<evidence type="ECO:0000313" key="1">
    <source>
        <dbReference type="EMBL" id="PWN41283.1"/>
    </source>
</evidence>
<dbReference type="GeneID" id="37036168"/>
<reference evidence="1 2" key="1">
    <citation type="journal article" date="2018" name="Mol. Biol. Evol.">
        <title>Broad Genomic Sampling Reveals a Smut Pathogenic Ancestry of the Fungal Clade Ustilaginomycotina.</title>
        <authorList>
            <person name="Kijpornyongpan T."/>
            <person name="Mondo S.J."/>
            <person name="Barry K."/>
            <person name="Sandor L."/>
            <person name="Lee J."/>
            <person name="Lipzen A."/>
            <person name="Pangilinan J."/>
            <person name="LaButti K."/>
            <person name="Hainaut M."/>
            <person name="Henrissat B."/>
            <person name="Grigoriev I.V."/>
            <person name="Spatafora J.W."/>
            <person name="Aime M.C."/>
        </authorList>
    </citation>
    <scope>NUCLEOTIDE SEQUENCE [LARGE SCALE GENOMIC DNA]</scope>
    <source>
        <strain evidence="1 2">MCA 4658</strain>
    </source>
</reference>
<dbReference type="SUPFAM" id="SSF53335">
    <property type="entry name" value="S-adenosyl-L-methionine-dependent methyltransferases"/>
    <property type="match status" value="1"/>
</dbReference>
<sequence>MIAAVAGATWVLKWARKLVWSRDGASSDPARKESYRHFSHIALNAEAHSEWINMGLWDRPALHQDHKLAQPDRSFGTLSQHDHTRDWWNGFGPIALHQDAFLSSPNIHDFFPTRSFPRACQALASYLIHRASLHLPSNVKIYSDLQGSTANLNDLAILDVGHGCGDSLLLLARTLRPRRLHGVTSLPAHADRARSRLRTFYDARSRSLAQCDTLSTTTFEQTNEAGQVWCGDAIEFLDSYHRQDEELKWERYDLIYGLDCAYHFRTREKFLQLASQRLKPGGVLVLFDLVAAWPYPLDRSNQTIRSSSTISPQQSSNDFSIFHADHKTPIASPPTLSTRLLHRLTMRLSGVPSTNLKDVSQYLSDLKAAGLQPVEVQDVSSSVFPGFSTFLQGLGKGGENTVRDEWNADFIGLRGFGRIVNRWAKGGAEGAVRAVVTTAKKPRDAQ</sequence>
<dbReference type="EMBL" id="KZ819395">
    <property type="protein sequence ID" value="PWN41283.1"/>
    <property type="molecule type" value="Genomic_DNA"/>
</dbReference>
<dbReference type="STRING" id="1522189.A0A316VY13"/>
<dbReference type="Proteomes" id="UP000245783">
    <property type="component" value="Unassembled WGS sequence"/>
</dbReference>
<dbReference type="InParanoid" id="A0A316VY13"/>
<evidence type="ECO:0000313" key="2">
    <source>
        <dbReference type="Proteomes" id="UP000245783"/>
    </source>
</evidence>
<accession>A0A316VY13</accession>
<dbReference type="InterPro" id="IPR029063">
    <property type="entry name" value="SAM-dependent_MTases_sf"/>
</dbReference>
<organism evidence="1 2">
    <name type="scientific">Ceraceosorus guamensis</name>
    <dbReference type="NCBI Taxonomy" id="1522189"/>
    <lineage>
        <taxon>Eukaryota</taxon>
        <taxon>Fungi</taxon>
        <taxon>Dikarya</taxon>
        <taxon>Basidiomycota</taxon>
        <taxon>Ustilaginomycotina</taxon>
        <taxon>Exobasidiomycetes</taxon>
        <taxon>Ceraceosorales</taxon>
        <taxon>Ceraceosoraceae</taxon>
        <taxon>Ceraceosorus</taxon>
    </lineage>
</organism>